<comment type="caution">
    <text evidence="3">The sequence shown here is derived from an EMBL/GenBank/DDBJ whole genome shotgun (WGS) entry which is preliminary data.</text>
</comment>
<evidence type="ECO:0000313" key="3">
    <source>
        <dbReference type="EMBL" id="RJP26742.1"/>
    </source>
</evidence>
<evidence type="ECO:0000313" key="4">
    <source>
        <dbReference type="Proteomes" id="UP000265882"/>
    </source>
</evidence>
<dbReference type="Proteomes" id="UP000265882">
    <property type="component" value="Unassembled WGS sequence"/>
</dbReference>
<feature type="signal peptide" evidence="2">
    <location>
        <begin position="1"/>
        <end position="26"/>
    </location>
</feature>
<proteinExistence type="predicted"/>
<dbReference type="EMBL" id="QZKU01000004">
    <property type="protein sequence ID" value="RJP26742.1"/>
    <property type="molecule type" value="Genomic_DNA"/>
</dbReference>
<feature type="chain" id="PRO_5017475526" description="Periplasmic heavy metal sensor" evidence="2">
    <location>
        <begin position="27"/>
        <end position="165"/>
    </location>
</feature>
<keyword evidence="1" id="KW-0175">Coiled coil</keyword>
<organism evidence="3 4">
    <name type="scientific">Abyssobacteria bacterium (strain SURF_5)</name>
    <dbReference type="NCBI Taxonomy" id="2093360"/>
    <lineage>
        <taxon>Bacteria</taxon>
        <taxon>Pseudomonadati</taxon>
        <taxon>Candidatus Hydrogenedentota</taxon>
        <taxon>Candidatus Abyssobacteria</taxon>
    </lineage>
</organism>
<feature type="coiled-coil region" evidence="1">
    <location>
        <begin position="48"/>
        <end position="89"/>
    </location>
</feature>
<evidence type="ECO:0000256" key="1">
    <source>
        <dbReference type="SAM" id="Coils"/>
    </source>
</evidence>
<dbReference type="Gene3D" id="1.20.120.1490">
    <property type="match status" value="1"/>
</dbReference>
<dbReference type="AlphaFoldDB" id="A0A3A4P6F9"/>
<gene>
    <name evidence="3" type="ORF">C4520_00425</name>
</gene>
<evidence type="ECO:0000256" key="2">
    <source>
        <dbReference type="SAM" id="SignalP"/>
    </source>
</evidence>
<evidence type="ECO:0008006" key="5">
    <source>
        <dbReference type="Google" id="ProtNLM"/>
    </source>
</evidence>
<sequence>MINMKKLIAFVLVVAIMFAFGIGANAQQVGQAGSDLMVLLRPPTQNEIDALVQQLQLTDEQRVQLQNTYVQYTQELQRLTSSYQTARQNLAATLQGTSDPAQVENALEELHRLHSSIISREMQLWNALSNNLTQEQTEKFWQVFGQSRVTGPATTPAPAPEGFLR</sequence>
<reference evidence="3 4" key="1">
    <citation type="journal article" date="2017" name="ISME J.">
        <title>Energy and carbon metabolisms in a deep terrestrial subsurface fluid microbial community.</title>
        <authorList>
            <person name="Momper L."/>
            <person name="Jungbluth S.P."/>
            <person name="Lee M.D."/>
            <person name="Amend J.P."/>
        </authorList>
    </citation>
    <scope>NUCLEOTIDE SEQUENCE [LARGE SCALE GENOMIC DNA]</scope>
    <source>
        <strain evidence="3">SURF_5</strain>
    </source>
</reference>
<keyword evidence="2" id="KW-0732">Signal</keyword>
<protein>
    <recommendedName>
        <fullName evidence="5">Periplasmic heavy metal sensor</fullName>
    </recommendedName>
</protein>
<name>A0A3A4P6F9_ABYX5</name>
<accession>A0A3A4P6F9</accession>